<evidence type="ECO:0000313" key="1">
    <source>
        <dbReference type="EMBL" id="SCM74854.1"/>
    </source>
</evidence>
<organism evidence="1">
    <name type="scientific">uncultured Desulfovibrio sp</name>
    <dbReference type="NCBI Taxonomy" id="167968"/>
    <lineage>
        <taxon>Bacteria</taxon>
        <taxon>Pseudomonadati</taxon>
        <taxon>Thermodesulfobacteriota</taxon>
        <taxon>Desulfovibrionia</taxon>
        <taxon>Desulfovibrionales</taxon>
        <taxon>Desulfovibrionaceae</taxon>
        <taxon>Desulfovibrio</taxon>
        <taxon>environmental samples</taxon>
    </lineage>
</organism>
<sequence>MRPLRADTGRDGMDCVKSRIFLQDGRSELLHISGTIRFGEVMRICARAWWKFSLFNKNY</sequence>
<dbReference type="EMBL" id="FMJC01000002">
    <property type="protein sequence ID" value="SCM74854.1"/>
    <property type="molecule type" value="Genomic_DNA"/>
</dbReference>
<reference evidence="1" key="1">
    <citation type="submission" date="2016-08" db="EMBL/GenBank/DDBJ databases">
        <authorList>
            <person name="Seilhamer J.J."/>
        </authorList>
    </citation>
    <scope>NUCLEOTIDE SEQUENCE</scope>
    <source>
        <strain evidence="1">86-1</strain>
    </source>
</reference>
<dbReference type="AlphaFoldDB" id="A0A212LBA3"/>
<gene>
    <name evidence="1" type="ORF">KL86DES1_22197</name>
</gene>
<accession>A0A212LBA3</accession>
<proteinExistence type="predicted"/>
<protein>
    <submittedName>
        <fullName evidence="1">Uncharacterized protein</fullName>
    </submittedName>
</protein>
<name>A0A212LBA3_9BACT</name>